<sequence length="348" mass="40043">MANKNTVSNNFTIEDYSTSISPVWTVAIESTSASDKSVLPFNTNLELQTYDTFISQFASDIDDLPPNYFDVSIVPNGAVLFHNDVTPYTEASKAEIERNRKGVLSFDQLIDKNPDQLWLYFMTYRNEKPKLNVNIHGYYIEYYTERESYQDSRGNRQTRTVRKSRIVTEFYFSIDLSPYICEHWWRVAVIPSAKAQMAGEAVTLRDALEQYTLSNKKIKEIILQKQLHGWNQEELKNKLIALVRSTGYQNNISVTYHAFNYQIVARSSSKLSRFANSTVARVLCCISCLCLIFGPIYYCLRSIGSTRDNIIAEYMMMKPADTFLQLNAQMIINSVVQRSNTSFIAYFA</sequence>
<protein>
    <submittedName>
        <fullName evidence="2">Uncharacterized protein</fullName>
    </submittedName>
</protein>
<dbReference type="PANTHER" id="PTHR37848">
    <property type="entry name" value="EXPRESSED PROTEIN"/>
    <property type="match status" value="1"/>
</dbReference>
<organism evidence="2 4">
    <name type="scientific">Adineta steineri</name>
    <dbReference type="NCBI Taxonomy" id="433720"/>
    <lineage>
        <taxon>Eukaryota</taxon>
        <taxon>Metazoa</taxon>
        <taxon>Spiralia</taxon>
        <taxon>Gnathifera</taxon>
        <taxon>Rotifera</taxon>
        <taxon>Eurotatoria</taxon>
        <taxon>Bdelloidea</taxon>
        <taxon>Adinetida</taxon>
        <taxon>Adinetidae</taxon>
        <taxon>Adineta</taxon>
    </lineage>
</organism>
<evidence type="ECO:0000313" key="4">
    <source>
        <dbReference type="Proteomes" id="UP000663891"/>
    </source>
</evidence>
<name>A0A814LLA8_9BILA</name>
<dbReference type="OrthoDB" id="10025849at2759"/>
<accession>A0A814LLA8</accession>
<evidence type="ECO:0000313" key="2">
    <source>
        <dbReference type="EMBL" id="CAF1066928.1"/>
    </source>
</evidence>
<dbReference type="EMBL" id="CAJOAY010002022">
    <property type="protein sequence ID" value="CAF3912585.1"/>
    <property type="molecule type" value="Genomic_DNA"/>
</dbReference>
<keyword evidence="1" id="KW-0812">Transmembrane</keyword>
<dbReference type="PANTHER" id="PTHR37848:SF1">
    <property type="entry name" value="SUN DOMAIN-CONTAINING PROTEIN"/>
    <property type="match status" value="1"/>
</dbReference>
<dbReference type="AlphaFoldDB" id="A0A814LLA8"/>
<keyword evidence="1" id="KW-1133">Transmembrane helix</keyword>
<dbReference type="EMBL" id="CAJNON010000173">
    <property type="protein sequence ID" value="CAF1066928.1"/>
    <property type="molecule type" value="Genomic_DNA"/>
</dbReference>
<gene>
    <name evidence="3" type="ORF">OKA104_LOCUS24807</name>
    <name evidence="2" type="ORF">VCS650_LOCUS18261</name>
</gene>
<dbReference type="Proteomes" id="UP000663891">
    <property type="component" value="Unassembled WGS sequence"/>
</dbReference>
<feature type="transmembrane region" description="Helical" evidence="1">
    <location>
        <begin position="279"/>
        <end position="300"/>
    </location>
</feature>
<evidence type="ECO:0000313" key="3">
    <source>
        <dbReference type="EMBL" id="CAF3912585.1"/>
    </source>
</evidence>
<reference evidence="2" key="1">
    <citation type="submission" date="2021-02" db="EMBL/GenBank/DDBJ databases">
        <authorList>
            <person name="Nowell W R."/>
        </authorList>
    </citation>
    <scope>NUCLEOTIDE SEQUENCE</scope>
</reference>
<proteinExistence type="predicted"/>
<evidence type="ECO:0000256" key="1">
    <source>
        <dbReference type="SAM" id="Phobius"/>
    </source>
</evidence>
<comment type="caution">
    <text evidence="2">The sequence shown here is derived from an EMBL/GenBank/DDBJ whole genome shotgun (WGS) entry which is preliminary data.</text>
</comment>
<dbReference type="Proteomes" id="UP000663881">
    <property type="component" value="Unassembled WGS sequence"/>
</dbReference>
<keyword evidence="1" id="KW-0472">Membrane</keyword>